<evidence type="ECO:0000256" key="1">
    <source>
        <dbReference type="ARBA" id="ARBA00006484"/>
    </source>
</evidence>
<comment type="similarity">
    <text evidence="1">Belongs to the short-chain dehydrogenases/reductases (SDR) family.</text>
</comment>
<keyword evidence="4 6" id="KW-0560">Oxidoreductase</keyword>
<dbReference type="SUPFAM" id="SSF51735">
    <property type="entry name" value="NAD(P)-binding Rossmann-fold domains"/>
    <property type="match status" value="1"/>
</dbReference>
<dbReference type="Gene3D" id="3.40.50.720">
    <property type="entry name" value="NAD(P)-binding Rossmann-like Domain"/>
    <property type="match status" value="1"/>
</dbReference>
<dbReference type="GO" id="GO:0050038">
    <property type="term" value="F:L-xylulose reductase (NADPH) activity"/>
    <property type="evidence" value="ECO:0007669"/>
    <property type="project" value="TreeGrafter"/>
</dbReference>
<dbReference type="Proteomes" id="UP000323917">
    <property type="component" value="Chromosome"/>
</dbReference>
<keyword evidence="7" id="KW-1185">Reference proteome</keyword>
<dbReference type="InterPro" id="IPR020904">
    <property type="entry name" value="Sc_DH/Rdtase_CS"/>
</dbReference>
<dbReference type="InterPro" id="IPR051737">
    <property type="entry name" value="L-xylulose/Carbonyl_redctase"/>
</dbReference>
<keyword evidence="3" id="KW-0521">NADP</keyword>
<organism evidence="6 7">
    <name type="scientific">Bythopirellula goksoeyrii</name>
    <dbReference type="NCBI Taxonomy" id="1400387"/>
    <lineage>
        <taxon>Bacteria</taxon>
        <taxon>Pseudomonadati</taxon>
        <taxon>Planctomycetota</taxon>
        <taxon>Planctomycetia</taxon>
        <taxon>Pirellulales</taxon>
        <taxon>Lacipirellulaceae</taxon>
        <taxon>Bythopirellula</taxon>
    </lineage>
</organism>
<name>A0A5B9Q888_9BACT</name>
<gene>
    <name evidence="6" type="primary">gno_2</name>
    <name evidence="6" type="ORF">Pr1d_12110</name>
</gene>
<dbReference type="Pfam" id="PF13561">
    <property type="entry name" value="adh_short_C2"/>
    <property type="match status" value="1"/>
</dbReference>
<dbReference type="RefSeq" id="WP_210417897.1">
    <property type="nucleotide sequence ID" value="NZ_CP042913.1"/>
</dbReference>
<accession>A0A5B9Q888</accession>
<evidence type="ECO:0000259" key="5">
    <source>
        <dbReference type="SMART" id="SM00822"/>
    </source>
</evidence>
<sequence>MQIQFHGKRALVTGAGKGIGRVIATMLTSCGAEVIALSRTRADLDSLASEIGCQTLQADIGDPIEAEKAAKQAGAIDLLINNAGVSIPQPFLNTSLEAFEQTMSVNLRAVLIISQTIARGMVQRGQGGAIVNLSSQASKVALTDHAAYCASKGALDQLTRVMALELGMHQIRVNALNPTVTLTPMGEVAWSDPEKRNGMLSQIPLGRFAKPIDIANAVVFLLSDQAEMIHGVTLPVDGGFLAN</sequence>
<dbReference type="GO" id="GO:0006006">
    <property type="term" value="P:glucose metabolic process"/>
    <property type="evidence" value="ECO:0007669"/>
    <property type="project" value="TreeGrafter"/>
</dbReference>
<dbReference type="KEGG" id="bgok:Pr1d_12110"/>
<evidence type="ECO:0000313" key="7">
    <source>
        <dbReference type="Proteomes" id="UP000323917"/>
    </source>
</evidence>
<comment type="subunit">
    <text evidence="2">Homotetramer.</text>
</comment>
<dbReference type="InterPro" id="IPR057326">
    <property type="entry name" value="KR_dom"/>
</dbReference>
<dbReference type="PANTHER" id="PTHR44252">
    <property type="entry name" value="D-ERYTHRULOSE REDUCTASE"/>
    <property type="match status" value="1"/>
</dbReference>
<dbReference type="AlphaFoldDB" id="A0A5B9Q888"/>
<proteinExistence type="inferred from homology"/>
<evidence type="ECO:0000256" key="3">
    <source>
        <dbReference type="ARBA" id="ARBA00022857"/>
    </source>
</evidence>
<dbReference type="SMART" id="SM00822">
    <property type="entry name" value="PKS_KR"/>
    <property type="match status" value="1"/>
</dbReference>
<evidence type="ECO:0000313" key="6">
    <source>
        <dbReference type="EMBL" id="QEG33940.1"/>
    </source>
</evidence>
<dbReference type="GO" id="GO:0008874">
    <property type="term" value="F:gluconate 5-dehydrogenase activity"/>
    <property type="evidence" value="ECO:0007669"/>
    <property type="project" value="UniProtKB-EC"/>
</dbReference>
<dbReference type="GO" id="GO:0005997">
    <property type="term" value="P:xylulose metabolic process"/>
    <property type="evidence" value="ECO:0007669"/>
    <property type="project" value="TreeGrafter"/>
</dbReference>
<dbReference type="EMBL" id="CP042913">
    <property type="protein sequence ID" value="QEG33940.1"/>
    <property type="molecule type" value="Genomic_DNA"/>
</dbReference>
<dbReference type="PROSITE" id="PS00061">
    <property type="entry name" value="ADH_SHORT"/>
    <property type="match status" value="1"/>
</dbReference>
<dbReference type="InterPro" id="IPR036291">
    <property type="entry name" value="NAD(P)-bd_dom_sf"/>
</dbReference>
<dbReference type="NCBIfam" id="NF005559">
    <property type="entry name" value="PRK07231.1"/>
    <property type="match status" value="1"/>
</dbReference>
<dbReference type="EC" id="1.1.1.69" evidence="6"/>
<reference evidence="6 7" key="1">
    <citation type="submission" date="2019-08" db="EMBL/GenBank/DDBJ databases">
        <title>Deep-cultivation of Planctomycetes and their phenomic and genomic characterization uncovers novel biology.</title>
        <authorList>
            <person name="Wiegand S."/>
            <person name="Jogler M."/>
            <person name="Boedeker C."/>
            <person name="Pinto D."/>
            <person name="Vollmers J."/>
            <person name="Rivas-Marin E."/>
            <person name="Kohn T."/>
            <person name="Peeters S.H."/>
            <person name="Heuer A."/>
            <person name="Rast P."/>
            <person name="Oberbeckmann S."/>
            <person name="Bunk B."/>
            <person name="Jeske O."/>
            <person name="Meyerdierks A."/>
            <person name="Storesund J.E."/>
            <person name="Kallscheuer N."/>
            <person name="Luecker S."/>
            <person name="Lage O.M."/>
            <person name="Pohl T."/>
            <person name="Merkel B.J."/>
            <person name="Hornburger P."/>
            <person name="Mueller R.-W."/>
            <person name="Bruemmer F."/>
            <person name="Labrenz M."/>
            <person name="Spormann A.M."/>
            <person name="Op den Camp H."/>
            <person name="Overmann J."/>
            <person name="Amann R."/>
            <person name="Jetten M.S.M."/>
            <person name="Mascher T."/>
            <person name="Medema M.H."/>
            <person name="Devos D.P."/>
            <person name="Kaster A.-K."/>
            <person name="Ovreas L."/>
            <person name="Rohde M."/>
            <person name="Galperin M.Y."/>
            <person name="Jogler C."/>
        </authorList>
    </citation>
    <scope>NUCLEOTIDE SEQUENCE [LARGE SCALE GENOMIC DNA]</scope>
    <source>
        <strain evidence="6 7">Pr1d</strain>
    </source>
</reference>
<protein>
    <submittedName>
        <fullName evidence="6">Gluconate 5-dehydrogenase</fullName>
        <ecNumber evidence="6">1.1.1.69</ecNumber>
    </submittedName>
</protein>
<dbReference type="PRINTS" id="PR00080">
    <property type="entry name" value="SDRFAMILY"/>
</dbReference>
<dbReference type="PRINTS" id="PR00081">
    <property type="entry name" value="GDHRDH"/>
</dbReference>
<dbReference type="GO" id="GO:0004090">
    <property type="term" value="F:carbonyl reductase (NADPH) activity"/>
    <property type="evidence" value="ECO:0007669"/>
    <property type="project" value="TreeGrafter"/>
</dbReference>
<feature type="domain" description="Ketoreductase" evidence="5">
    <location>
        <begin position="8"/>
        <end position="174"/>
    </location>
</feature>
<evidence type="ECO:0000256" key="2">
    <source>
        <dbReference type="ARBA" id="ARBA00011881"/>
    </source>
</evidence>
<dbReference type="PANTHER" id="PTHR44252:SF3">
    <property type="entry name" value="D-ERYTHRULOSE REDUCTASE-RELATED"/>
    <property type="match status" value="1"/>
</dbReference>
<dbReference type="InterPro" id="IPR002347">
    <property type="entry name" value="SDR_fam"/>
</dbReference>
<dbReference type="FunFam" id="3.40.50.720:FF:000214">
    <property type="entry name" value="L-xylulose reductase"/>
    <property type="match status" value="1"/>
</dbReference>
<evidence type="ECO:0000256" key="4">
    <source>
        <dbReference type="ARBA" id="ARBA00023002"/>
    </source>
</evidence>